<feature type="domain" description="Phospholipid/glycerol acyltransferase" evidence="5">
    <location>
        <begin position="116"/>
        <end position="224"/>
    </location>
</feature>
<dbReference type="PANTHER" id="PTHR10434:SF66">
    <property type="entry name" value="PHOSPHOLIPID_GLYCEROL ACYLTRANSFERASE DOMAIN-CONTAINING PROTEIN"/>
    <property type="match status" value="1"/>
</dbReference>
<dbReference type="Pfam" id="PF01553">
    <property type="entry name" value="Acyltransferase"/>
    <property type="match status" value="1"/>
</dbReference>
<keyword evidence="4" id="KW-1133">Transmembrane helix</keyword>
<evidence type="ECO:0000256" key="3">
    <source>
        <dbReference type="ARBA" id="ARBA00023315"/>
    </source>
</evidence>
<dbReference type="SMART" id="SM00563">
    <property type="entry name" value="PlsC"/>
    <property type="match status" value="1"/>
</dbReference>
<sequence length="284" mass="31214">MGAMPAPEPARDDAAAKPSFGPEWLDRAVRFAWTAMSFTLFGLGGLAVGIVVFPLLALVVRDKDRRERMTRGIVSQLFRAFIAIMAQVGLTYRVRGAEPGDDGAPVNAPNASGVGTLVVANHPTLIDVVFLLALFPGAVSVVKRAHWFNPFMMATVRMARYIPNHDTTQLLDSAEQRLRQGECLILFPEGTRTVPGQPVRFRRGAALAALRAGADILPIRITCEPLLLHKHSPWYHVPVTRPRWTFEVLDRLPADEFQAMGDSERSRSQALTAELQSRLTGGVK</sequence>
<protein>
    <submittedName>
        <fullName evidence="6">1-acyl-sn-glycerol-3-phosphate acyltransferase</fullName>
    </submittedName>
</protein>
<dbReference type="Proteomes" id="UP000325372">
    <property type="component" value="Unassembled WGS sequence"/>
</dbReference>
<accession>A0A5N0T9F3</accession>
<keyword evidence="7" id="KW-1185">Reference proteome</keyword>
<dbReference type="SUPFAM" id="SSF69593">
    <property type="entry name" value="Glycerol-3-phosphate (1)-acyltransferase"/>
    <property type="match status" value="1"/>
</dbReference>
<name>A0A5N0T9F3_9GAMM</name>
<comment type="pathway">
    <text evidence="1">Lipid metabolism.</text>
</comment>
<organism evidence="6 7">
    <name type="scientific">Marinihelvus fidelis</name>
    <dbReference type="NCBI Taxonomy" id="2613842"/>
    <lineage>
        <taxon>Bacteria</taxon>
        <taxon>Pseudomonadati</taxon>
        <taxon>Pseudomonadota</taxon>
        <taxon>Gammaproteobacteria</taxon>
        <taxon>Chromatiales</taxon>
        <taxon>Wenzhouxiangellaceae</taxon>
        <taxon>Marinihelvus</taxon>
    </lineage>
</organism>
<dbReference type="CDD" id="cd07989">
    <property type="entry name" value="LPLAT_AGPAT-like"/>
    <property type="match status" value="1"/>
</dbReference>
<dbReference type="GO" id="GO:0006654">
    <property type="term" value="P:phosphatidic acid biosynthetic process"/>
    <property type="evidence" value="ECO:0007669"/>
    <property type="project" value="TreeGrafter"/>
</dbReference>
<dbReference type="AlphaFoldDB" id="A0A5N0T9F3"/>
<keyword evidence="4" id="KW-0812">Transmembrane</keyword>
<keyword evidence="2 6" id="KW-0808">Transferase</keyword>
<evidence type="ECO:0000313" key="6">
    <source>
        <dbReference type="EMBL" id="KAA9131401.1"/>
    </source>
</evidence>
<dbReference type="GO" id="GO:0003841">
    <property type="term" value="F:1-acylglycerol-3-phosphate O-acyltransferase activity"/>
    <property type="evidence" value="ECO:0007669"/>
    <property type="project" value="TreeGrafter"/>
</dbReference>
<feature type="transmembrane region" description="Helical" evidence="4">
    <location>
        <begin position="72"/>
        <end position="92"/>
    </location>
</feature>
<reference evidence="6 7" key="1">
    <citation type="submission" date="2019-09" db="EMBL/GenBank/DDBJ databases">
        <title>Wenzhouxiangella sp. Genome sequencing and assembly.</title>
        <authorList>
            <person name="Zhang R."/>
        </authorList>
    </citation>
    <scope>NUCLEOTIDE SEQUENCE [LARGE SCALE GENOMIC DNA]</scope>
    <source>
        <strain evidence="6 7">W260</strain>
    </source>
</reference>
<comment type="caution">
    <text evidence="6">The sequence shown here is derived from an EMBL/GenBank/DDBJ whole genome shotgun (WGS) entry which is preliminary data.</text>
</comment>
<dbReference type="InterPro" id="IPR002123">
    <property type="entry name" value="Plipid/glycerol_acylTrfase"/>
</dbReference>
<keyword evidence="4" id="KW-0472">Membrane</keyword>
<feature type="transmembrane region" description="Helical" evidence="4">
    <location>
        <begin position="124"/>
        <end position="142"/>
    </location>
</feature>
<evidence type="ECO:0000259" key="5">
    <source>
        <dbReference type="SMART" id="SM00563"/>
    </source>
</evidence>
<gene>
    <name evidence="6" type="ORF">F3N42_08755</name>
</gene>
<proteinExistence type="predicted"/>
<keyword evidence="3 6" id="KW-0012">Acyltransferase</keyword>
<evidence type="ECO:0000256" key="1">
    <source>
        <dbReference type="ARBA" id="ARBA00005189"/>
    </source>
</evidence>
<dbReference type="EMBL" id="VYXP01000005">
    <property type="protein sequence ID" value="KAA9131401.1"/>
    <property type="molecule type" value="Genomic_DNA"/>
</dbReference>
<feature type="transmembrane region" description="Helical" evidence="4">
    <location>
        <begin position="31"/>
        <end position="60"/>
    </location>
</feature>
<evidence type="ECO:0000313" key="7">
    <source>
        <dbReference type="Proteomes" id="UP000325372"/>
    </source>
</evidence>
<dbReference type="PANTHER" id="PTHR10434">
    <property type="entry name" value="1-ACYL-SN-GLYCEROL-3-PHOSPHATE ACYLTRANSFERASE"/>
    <property type="match status" value="1"/>
</dbReference>
<evidence type="ECO:0000256" key="2">
    <source>
        <dbReference type="ARBA" id="ARBA00022679"/>
    </source>
</evidence>
<evidence type="ECO:0000256" key="4">
    <source>
        <dbReference type="SAM" id="Phobius"/>
    </source>
</evidence>